<protein>
    <submittedName>
        <fullName evidence="4">Uncharacterized protein</fullName>
    </submittedName>
</protein>
<feature type="compositionally biased region" description="Polar residues" evidence="3">
    <location>
        <begin position="542"/>
        <end position="552"/>
    </location>
</feature>
<feature type="region of interest" description="Disordered" evidence="3">
    <location>
        <begin position="352"/>
        <end position="423"/>
    </location>
</feature>
<dbReference type="Proteomes" id="UP001516023">
    <property type="component" value="Unassembled WGS sequence"/>
</dbReference>
<keyword evidence="1" id="KW-0677">Repeat</keyword>
<dbReference type="PANTHER" id="PTHR24198:SF165">
    <property type="entry name" value="ANKYRIN REPEAT-CONTAINING PROTEIN-RELATED"/>
    <property type="match status" value="1"/>
</dbReference>
<dbReference type="EMBL" id="JABMIG020000034">
    <property type="protein sequence ID" value="KAL3800168.1"/>
    <property type="molecule type" value="Genomic_DNA"/>
</dbReference>
<proteinExistence type="predicted"/>
<evidence type="ECO:0000256" key="1">
    <source>
        <dbReference type="ARBA" id="ARBA00022737"/>
    </source>
</evidence>
<dbReference type="InterPro" id="IPR036770">
    <property type="entry name" value="Ankyrin_rpt-contain_sf"/>
</dbReference>
<name>A0ABD3QI97_9STRA</name>
<feature type="compositionally biased region" description="Low complexity" evidence="3">
    <location>
        <begin position="353"/>
        <end position="363"/>
    </location>
</feature>
<keyword evidence="5" id="KW-1185">Reference proteome</keyword>
<feature type="compositionally biased region" description="Low complexity" evidence="3">
    <location>
        <begin position="496"/>
        <end position="509"/>
    </location>
</feature>
<dbReference type="Gene3D" id="1.25.40.20">
    <property type="entry name" value="Ankyrin repeat-containing domain"/>
    <property type="match status" value="1"/>
</dbReference>
<dbReference type="SMART" id="SM00248">
    <property type="entry name" value="ANK"/>
    <property type="match status" value="3"/>
</dbReference>
<organism evidence="4 5">
    <name type="scientific">Cyclotella cryptica</name>
    <dbReference type="NCBI Taxonomy" id="29204"/>
    <lineage>
        <taxon>Eukaryota</taxon>
        <taxon>Sar</taxon>
        <taxon>Stramenopiles</taxon>
        <taxon>Ochrophyta</taxon>
        <taxon>Bacillariophyta</taxon>
        <taxon>Coscinodiscophyceae</taxon>
        <taxon>Thalassiosirophycidae</taxon>
        <taxon>Stephanodiscales</taxon>
        <taxon>Stephanodiscaceae</taxon>
        <taxon>Cyclotella</taxon>
    </lineage>
</organism>
<keyword evidence="2" id="KW-0040">ANK repeat</keyword>
<evidence type="ECO:0000313" key="4">
    <source>
        <dbReference type="EMBL" id="KAL3800168.1"/>
    </source>
</evidence>
<dbReference type="PANTHER" id="PTHR24198">
    <property type="entry name" value="ANKYRIN REPEAT AND PROTEIN KINASE DOMAIN-CONTAINING PROTEIN"/>
    <property type="match status" value="1"/>
</dbReference>
<evidence type="ECO:0000256" key="3">
    <source>
        <dbReference type="SAM" id="MobiDB-lite"/>
    </source>
</evidence>
<comment type="caution">
    <text evidence="4">The sequence shown here is derived from an EMBL/GenBank/DDBJ whole genome shotgun (WGS) entry which is preliminary data.</text>
</comment>
<dbReference type="SUPFAM" id="SSF48403">
    <property type="entry name" value="Ankyrin repeat"/>
    <property type="match status" value="1"/>
</dbReference>
<feature type="region of interest" description="Disordered" evidence="3">
    <location>
        <begin position="496"/>
        <end position="517"/>
    </location>
</feature>
<feature type="compositionally biased region" description="Basic residues" evidence="3">
    <location>
        <begin position="375"/>
        <end position="386"/>
    </location>
</feature>
<gene>
    <name evidence="4" type="ORF">HJC23_001089</name>
</gene>
<accession>A0ABD3QI97</accession>
<evidence type="ECO:0000256" key="2">
    <source>
        <dbReference type="ARBA" id="ARBA00023043"/>
    </source>
</evidence>
<evidence type="ECO:0000313" key="5">
    <source>
        <dbReference type="Proteomes" id="UP001516023"/>
    </source>
</evidence>
<feature type="region of interest" description="Disordered" evidence="3">
    <location>
        <begin position="530"/>
        <end position="574"/>
    </location>
</feature>
<dbReference type="AlphaFoldDB" id="A0ABD3QI97"/>
<dbReference type="Pfam" id="PF12796">
    <property type="entry name" value="Ank_2"/>
    <property type="match status" value="1"/>
</dbReference>
<dbReference type="InterPro" id="IPR002110">
    <property type="entry name" value="Ankyrin_rpt"/>
</dbReference>
<feature type="compositionally biased region" description="Low complexity" evidence="3">
    <location>
        <begin position="399"/>
        <end position="418"/>
    </location>
</feature>
<reference evidence="4 5" key="1">
    <citation type="journal article" date="2020" name="G3 (Bethesda)">
        <title>Improved Reference Genome for Cyclotella cryptica CCMP332, a Model for Cell Wall Morphogenesis, Salinity Adaptation, and Lipid Production in Diatoms (Bacillariophyta).</title>
        <authorList>
            <person name="Roberts W.R."/>
            <person name="Downey K.M."/>
            <person name="Ruck E.C."/>
            <person name="Traller J.C."/>
            <person name="Alverson A.J."/>
        </authorList>
    </citation>
    <scope>NUCLEOTIDE SEQUENCE [LARGE SCALE GENOMIC DNA]</scope>
    <source>
        <strain evidence="4 5">CCMP332</strain>
    </source>
</reference>
<sequence length="772" mass="84686">MNSTSDAHTENNMSPSTSVGAVVQTSALPSFSFSTQQARIPPQGRPLPVPRIDANILSCMVAASANGLLTGAGDLPTRVASIQDFRRSVERPTNRAHPTSNVGQNFNTTFALSNRRATDPHVPVPGAPQMNPMLRMLEERMAASASARQMMQNGPIAAGPVASPIKLETPAATPEQQAALQAAISKWAGIGSNVKTQPSQSLAASKSFHMTNVMPSVCENNSMKSLRVPQVVSSPAQDQRCPATTRHHRLTSKQQEILQNLLLEQQQADRRQQSQVAAHVSQGHPSDALFSADPSVRLNRMLPSGTGLVRCSVSLADVVKHRHDIQSLRLLQQQEMHARLNEKYPRQRFLPTSVLSSSNPSASVQEDSTKESLKTFKRMNSYRKRASQTMLDDEEDEATTCTSTSQSHSVSSHASSTSKVRRSSYANFSASIENLRIESPSFNTVKSLSNMKSKNQSFSCELNALGRQPGVNVGSSASSKQNFSADVSNTNRVYHSGLSSSHLHGTSRSATTMKRIPSRNSAFVSSLLHERHEVSEEPSVQPGKSNDSVATNKSQSPPESKPAPSPKIGIDHHLSGQQKCAEKIIMSDLPDRMKYQTAQAESKPIDIVRLALESRGVECNEIKSSLDMPADFFVQSSESYCQEAVDAIRSGDIDLLRKLLSGGTNLQCANRFGESLIHMACRRSHRDVVSFLVNEAGVSLRVRDDYGRTPFHDACWRAELDLELIDMLLEKEPKLLLLSDKRGHSPLDYTRRGHWAELMPFLLERSEKFQPV</sequence>